<organism evidence="2 3">
    <name type="scientific">Butyricicoccus porcorum</name>
    <dbReference type="NCBI Taxonomy" id="1945634"/>
    <lineage>
        <taxon>Bacteria</taxon>
        <taxon>Bacillati</taxon>
        <taxon>Bacillota</taxon>
        <taxon>Clostridia</taxon>
        <taxon>Eubacteriales</taxon>
        <taxon>Butyricicoccaceae</taxon>
        <taxon>Butyricicoccus</taxon>
    </lineage>
</organism>
<comment type="caution">
    <text evidence="2">The sequence shown here is derived from an EMBL/GenBank/DDBJ whole genome shotgun (WGS) entry which is preliminary data.</text>
</comment>
<evidence type="ECO:0000313" key="2">
    <source>
        <dbReference type="EMBL" id="OUM19658.1"/>
    </source>
</evidence>
<dbReference type="EMBL" id="NHOC01000011">
    <property type="protein sequence ID" value="OUM19658.1"/>
    <property type="molecule type" value="Genomic_DNA"/>
</dbReference>
<name>A0A252F1J0_9FIRM</name>
<gene>
    <name evidence="2" type="ORF">CBW42_12075</name>
</gene>
<sequence length="423" mass="47012">MSRTDLIDDSGNLTNNGLATLALYNDQVKIYTEQAQRYAEAIREIDRQLADDPGNQNLIDRKAELVAAQQDVIKSAADEKDAIKDLIEEAYDAQIESLQDIVDAYKDSLDAAKDLYDYQKKIQKGTETIASIQKQIAAYSGDVSEESKAKIQKLQVELQDAQEDLQETQADYLLSQQKKLLDDLINEYETALYAGLDDVDATLNNILSAVEDPQAISAAIKDAAADYGYAISDSLSEVIRFGNIEDVLDGIADHLAFIVDAISMSSNNDPVIDSNGNVSTVQEVSGVRSKVFGFADGGYVADIKKAAIRNGDNIITVNTLKKGESVLTPQQTQWFQEYADNMPALSKLIDIQSAVPLRNIQPAFNFDVNMTYAPQFHVDKVNDYKDIRLCMQEDREFPEFIQSMSVNLLNRGSSLAYKKYYRS</sequence>
<reference evidence="2 3" key="1">
    <citation type="submission" date="2017-05" db="EMBL/GenBank/DDBJ databases">
        <title>Butyricicoccus porcorum sp. nov. a butyrate-producing bacterium from the swine intestinal tract.</title>
        <authorList>
            <person name="Trachsel J."/>
            <person name="Humphrey S."/>
            <person name="Allen H.K."/>
        </authorList>
    </citation>
    <scope>NUCLEOTIDE SEQUENCE [LARGE SCALE GENOMIC DNA]</scope>
    <source>
        <strain evidence="2">BB10</strain>
    </source>
</reference>
<proteinExistence type="predicted"/>
<evidence type="ECO:0000313" key="3">
    <source>
        <dbReference type="Proteomes" id="UP000194903"/>
    </source>
</evidence>
<accession>A0A252F1J0</accession>
<dbReference type="RefSeq" id="WP_087021910.1">
    <property type="nucleotide sequence ID" value="NZ_NHOC01000011.1"/>
</dbReference>
<evidence type="ECO:0000256" key="1">
    <source>
        <dbReference type="SAM" id="Coils"/>
    </source>
</evidence>
<dbReference type="Proteomes" id="UP000194903">
    <property type="component" value="Unassembled WGS sequence"/>
</dbReference>
<keyword evidence="1" id="KW-0175">Coiled coil</keyword>
<dbReference type="OrthoDB" id="2031703at2"/>
<dbReference type="AlphaFoldDB" id="A0A252F1J0"/>
<protein>
    <submittedName>
        <fullName evidence="2">Uncharacterized protein</fullName>
    </submittedName>
</protein>
<keyword evidence="3" id="KW-1185">Reference proteome</keyword>
<feature type="coiled-coil region" evidence="1">
    <location>
        <begin position="144"/>
        <end position="178"/>
    </location>
</feature>